<keyword evidence="3 5" id="KW-1133">Transmembrane helix</keyword>
<organism evidence="7 8">
    <name type="scientific">Pseudoalteromonas denitrificans DSM 6059</name>
    <dbReference type="NCBI Taxonomy" id="1123010"/>
    <lineage>
        <taxon>Bacteria</taxon>
        <taxon>Pseudomonadati</taxon>
        <taxon>Pseudomonadota</taxon>
        <taxon>Gammaproteobacteria</taxon>
        <taxon>Alteromonadales</taxon>
        <taxon>Pseudoalteromonadaceae</taxon>
        <taxon>Pseudoalteromonas</taxon>
    </lineage>
</organism>
<gene>
    <name evidence="7" type="ORF">SAMN02745724_03084</name>
</gene>
<evidence type="ECO:0000313" key="7">
    <source>
        <dbReference type="EMBL" id="SFC97611.1"/>
    </source>
</evidence>
<evidence type="ECO:0000256" key="5">
    <source>
        <dbReference type="SAM" id="Phobius"/>
    </source>
</evidence>
<feature type="transmembrane region" description="Helical" evidence="5">
    <location>
        <begin position="153"/>
        <end position="171"/>
    </location>
</feature>
<feature type="transmembrane region" description="Helical" evidence="5">
    <location>
        <begin position="129"/>
        <end position="147"/>
    </location>
</feature>
<evidence type="ECO:0000259" key="6">
    <source>
        <dbReference type="Pfam" id="PF00892"/>
    </source>
</evidence>
<evidence type="ECO:0000256" key="4">
    <source>
        <dbReference type="ARBA" id="ARBA00023136"/>
    </source>
</evidence>
<keyword evidence="4 5" id="KW-0472">Membrane</keyword>
<feature type="transmembrane region" description="Helical" evidence="5">
    <location>
        <begin position="42"/>
        <end position="64"/>
    </location>
</feature>
<feature type="transmembrane region" description="Helical" evidence="5">
    <location>
        <begin position="12"/>
        <end position="30"/>
    </location>
</feature>
<feature type="domain" description="EamA" evidence="6">
    <location>
        <begin position="154"/>
        <end position="277"/>
    </location>
</feature>
<dbReference type="InterPro" id="IPR000620">
    <property type="entry name" value="EamA_dom"/>
</dbReference>
<dbReference type="EMBL" id="FOLO01000026">
    <property type="protein sequence ID" value="SFC97611.1"/>
    <property type="molecule type" value="Genomic_DNA"/>
</dbReference>
<evidence type="ECO:0000256" key="2">
    <source>
        <dbReference type="ARBA" id="ARBA00022692"/>
    </source>
</evidence>
<keyword evidence="8" id="KW-1185">Reference proteome</keyword>
<dbReference type="RefSeq" id="WP_245763836.1">
    <property type="nucleotide sequence ID" value="NZ_FOLO01000026.1"/>
</dbReference>
<dbReference type="InterPro" id="IPR037185">
    <property type="entry name" value="EmrE-like"/>
</dbReference>
<feature type="transmembrane region" description="Helical" evidence="5">
    <location>
        <begin position="240"/>
        <end position="259"/>
    </location>
</feature>
<dbReference type="PANTHER" id="PTHR22911:SF6">
    <property type="entry name" value="SOLUTE CARRIER FAMILY 35 MEMBER G1"/>
    <property type="match status" value="1"/>
</dbReference>
<feature type="transmembrane region" description="Helical" evidence="5">
    <location>
        <begin position="76"/>
        <end position="96"/>
    </location>
</feature>
<reference evidence="7 8" key="1">
    <citation type="submission" date="2016-10" db="EMBL/GenBank/DDBJ databases">
        <authorList>
            <person name="de Groot N.N."/>
        </authorList>
    </citation>
    <scope>NUCLEOTIDE SEQUENCE [LARGE SCALE GENOMIC DNA]</scope>
    <source>
        <strain evidence="7 8">DSM 6059</strain>
    </source>
</reference>
<comment type="subcellular location">
    <subcellularLocation>
        <location evidence="1">Membrane</location>
        <topology evidence="1">Multi-pass membrane protein</topology>
    </subcellularLocation>
</comment>
<feature type="transmembrane region" description="Helical" evidence="5">
    <location>
        <begin position="265"/>
        <end position="284"/>
    </location>
</feature>
<accession>A0A1I1NIZ2</accession>
<dbReference type="Pfam" id="PF00892">
    <property type="entry name" value="EamA"/>
    <property type="match status" value="2"/>
</dbReference>
<dbReference type="STRING" id="1123010.SAMN02745724_03084"/>
<dbReference type="PANTHER" id="PTHR22911">
    <property type="entry name" value="ACYL-MALONYL CONDENSING ENZYME-RELATED"/>
    <property type="match status" value="1"/>
</dbReference>
<protein>
    <submittedName>
        <fullName evidence="7">EamA-like transporter family protein</fullName>
    </submittedName>
</protein>
<feature type="transmembrane region" description="Helical" evidence="5">
    <location>
        <begin position="183"/>
        <end position="203"/>
    </location>
</feature>
<proteinExistence type="predicted"/>
<feature type="transmembrane region" description="Helical" evidence="5">
    <location>
        <begin position="209"/>
        <end position="228"/>
    </location>
</feature>
<dbReference type="GO" id="GO:0016020">
    <property type="term" value="C:membrane"/>
    <property type="evidence" value="ECO:0007669"/>
    <property type="project" value="UniProtKB-SubCell"/>
</dbReference>
<keyword evidence="2 5" id="KW-0812">Transmembrane</keyword>
<feature type="transmembrane region" description="Helical" evidence="5">
    <location>
        <begin position="102"/>
        <end position="120"/>
    </location>
</feature>
<dbReference type="AlphaFoldDB" id="A0A1I1NIZ2"/>
<evidence type="ECO:0000256" key="3">
    <source>
        <dbReference type="ARBA" id="ARBA00022989"/>
    </source>
</evidence>
<feature type="domain" description="EamA" evidence="6">
    <location>
        <begin position="11"/>
        <end position="143"/>
    </location>
</feature>
<sequence>MPLGAASLLIKSVIWMLGALTSFCLMAVGARELSGQIGTFQLLFFRSVIGLVVMFLVIASMGNMKLFRSSRIGLHGVRNIFHFAGQYGWFVGIGLLPLAEVFALEFTGPLWTALIACLFLNEKFTAKKLISIMLGVLGVIVIVQPGIEIINYASFIVLGAAICFSIAYVSTKSLSSTESPLTILFLMCLLQLPVGLYFSLLNWQNPVGIQWLWITIIGITALSAHYCMTKAMQCAEVTTVVTMDFFRLPVIAVVGVAFYSESFNITLIFGSLLMLLGNLSNMYVSKNKNASKHFIKRA</sequence>
<dbReference type="Proteomes" id="UP000198862">
    <property type="component" value="Unassembled WGS sequence"/>
</dbReference>
<name>A0A1I1NIZ2_9GAMM</name>
<evidence type="ECO:0000313" key="8">
    <source>
        <dbReference type="Proteomes" id="UP000198862"/>
    </source>
</evidence>
<evidence type="ECO:0000256" key="1">
    <source>
        <dbReference type="ARBA" id="ARBA00004141"/>
    </source>
</evidence>
<dbReference type="SUPFAM" id="SSF103481">
    <property type="entry name" value="Multidrug resistance efflux transporter EmrE"/>
    <property type="match status" value="2"/>
</dbReference>